<keyword evidence="7 8" id="KW-0503">Monooxygenase</keyword>
<dbReference type="InterPro" id="IPR020946">
    <property type="entry name" value="Flavin_mOase-like"/>
</dbReference>
<dbReference type="VEuPathDB" id="VectorBase:AMAM009778"/>
<evidence type="ECO:0000313" key="10">
    <source>
        <dbReference type="Proteomes" id="UP000075901"/>
    </source>
</evidence>
<evidence type="ECO:0000256" key="7">
    <source>
        <dbReference type="ARBA" id="ARBA00023033"/>
    </source>
</evidence>
<comment type="cofactor">
    <cofactor evidence="1 8">
        <name>FAD</name>
        <dbReference type="ChEBI" id="CHEBI:57692"/>
    </cofactor>
</comment>
<dbReference type="PIRSF" id="PIRSF000332">
    <property type="entry name" value="FMO"/>
    <property type="match status" value="1"/>
</dbReference>
<evidence type="ECO:0000256" key="2">
    <source>
        <dbReference type="ARBA" id="ARBA00009183"/>
    </source>
</evidence>
<dbReference type="SUPFAM" id="SSF51905">
    <property type="entry name" value="FAD/NAD(P)-binding domain"/>
    <property type="match status" value="2"/>
</dbReference>
<sequence>MITSDTVRFARVVELRFPLPMAPSASYCIIGAGPSGLCTAKHALAFDRNATVKVFEQSNQIGGLWAYTEQTGKDSNGLDITCMYANLRTNLVKHGMGYPDYPIDEQATTFVTISDVIKQLEGYVDKFQLKQVIHFQHQVVRVARNFGTNQWDVMVKDLVNNRYDVHQFDFVLVCNGHYSSPIVPSFPGQDVFRGRQLHSKDYRRSESYRHERVLVVGGGHSGVDIAPDVAMYADKVVLSHRCKVPVHTGDRVIQKPEVLRLTETGAKFADGTEDHFDAVIYCTGYRYSVPFLSVDCGVSLHDNAISPLYYHCISIHQPTLAFIGLPFNACLMLMMDLQARFCLRFFSGQRTLPTRREMLDAWQKDQDERKQRGLTGKLTHMLAGDLQQRYYDDLARIAGIESLKPVLAKMHADCINTKNEDVNFRNFEYRIIDDETFAKVKIPPKSLSSSTA</sequence>
<reference evidence="10" key="1">
    <citation type="submission" date="2013-09" db="EMBL/GenBank/DDBJ databases">
        <title>The Genome Sequence of Anopheles maculatus species B.</title>
        <authorList>
            <consortium name="The Broad Institute Genomics Platform"/>
            <person name="Neafsey D.E."/>
            <person name="Besansky N."/>
            <person name="Howell P."/>
            <person name="Walton C."/>
            <person name="Young S.K."/>
            <person name="Zeng Q."/>
            <person name="Gargeya S."/>
            <person name="Fitzgerald M."/>
            <person name="Haas B."/>
            <person name="Abouelleil A."/>
            <person name="Allen A.W."/>
            <person name="Alvarado L."/>
            <person name="Arachchi H.M."/>
            <person name="Berlin A.M."/>
            <person name="Chapman S.B."/>
            <person name="Gainer-Dewar J."/>
            <person name="Goldberg J."/>
            <person name="Griggs A."/>
            <person name="Gujja S."/>
            <person name="Hansen M."/>
            <person name="Howarth C."/>
            <person name="Imamovic A."/>
            <person name="Ireland A."/>
            <person name="Larimer J."/>
            <person name="McCowan C."/>
            <person name="Murphy C."/>
            <person name="Pearson M."/>
            <person name="Poon T.W."/>
            <person name="Priest M."/>
            <person name="Roberts A."/>
            <person name="Saif S."/>
            <person name="Shea T."/>
            <person name="Sisk P."/>
            <person name="Sykes S."/>
            <person name="Wortman J."/>
            <person name="Nusbaum C."/>
            <person name="Birren B."/>
        </authorList>
    </citation>
    <scope>NUCLEOTIDE SEQUENCE [LARGE SCALE GENOMIC DNA]</scope>
    <source>
        <strain evidence="10">maculatus3</strain>
    </source>
</reference>
<dbReference type="GO" id="GO:0004499">
    <property type="term" value="F:N,N-dimethylaniline monooxygenase activity"/>
    <property type="evidence" value="ECO:0007669"/>
    <property type="project" value="InterPro"/>
</dbReference>
<dbReference type="EnsemblMetazoa" id="AMAM009778-RA">
    <property type="protein sequence ID" value="AMAM009778-PA"/>
    <property type="gene ID" value="AMAM009778"/>
</dbReference>
<reference evidence="9" key="2">
    <citation type="submission" date="2020-05" db="UniProtKB">
        <authorList>
            <consortium name="EnsemblMetazoa"/>
        </authorList>
    </citation>
    <scope>IDENTIFICATION</scope>
    <source>
        <strain evidence="9">maculatus3</strain>
    </source>
</reference>
<name>A0A182SMK1_9DIPT</name>
<organism evidence="9 10">
    <name type="scientific">Anopheles maculatus</name>
    <dbReference type="NCBI Taxonomy" id="74869"/>
    <lineage>
        <taxon>Eukaryota</taxon>
        <taxon>Metazoa</taxon>
        <taxon>Ecdysozoa</taxon>
        <taxon>Arthropoda</taxon>
        <taxon>Hexapoda</taxon>
        <taxon>Insecta</taxon>
        <taxon>Pterygota</taxon>
        <taxon>Neoptera</taxon>
        <taxon>Endopterygota</taxon>
        <taxon>Diptera</taxon>
        <taxon>Nematocera</taxon>
        <taxon>Culicoidea</taxon>
        <taxon>Culicidae</taxon>
        <taxon>Anophelinae</taxon>
        <taxon>Anopheles</taxon>
        <taxon>Anopheles maculatus group</taxon>
    </lineage>
</organism>
<evidence type="ECO:0000256" key="1">
    <source>
        <dbReference type="ARBA" id="ARBA00001974"/>
    </source>
</evidence>
<evidence type="ECO:0000313" key="9">
    <source>
        <dbReference type="EnsemblMetazoa" id="AMAM009778-PA"/>
    </source>
</evidence>
<evidence type="ECO:0000256" key="4">
    <source>
        <dbReference type="ARBA" id="ARBA00022827"/>
    </source>
</evidence>
<dbReference type="PANTHER" id="PTHR23023">
    <property type="entry name" value="DIMETHYLANILINE MONOOXYGENASE"/>
    <property type="match status" value="1"/>
</dbReference>
<evidence type="ECO:0000256" key="6">
    <source>
        <dbReference type="ARBA" id="ARBA00023002"/>
    </source>
</evidence>
<protein>
    <recommendedName>
        <fullName evidence="8">Flavin-containing monooxygenase</fullName>
        <ecNumber evidence="8">1.-.-.-</ecNumber>
    </recommendedName>
</protein>
<accession>A0A182SMK1</accession>
<dbReference type="InterPro" id="IPR050346">
    <property type="entry name" value="FMO-like"/>
</dbReference>
<evidence type="ECO:0000256" key="5">
    <source>
        <dbReference type="ARBA" id="ARBA00022857"/>
    </source>
</evidence>
<keyword evidence="3 8" id="KW-0285">Flavoprotein</keyword>
<comment type="similarity">
    <text evidence="2 8">Belongs to the FMO family.</text>
</comment>
<keyword evidence="10" id="KW-1185">Reference proteome</keyword>
<keyword evidence="4 8" id="KW-0274">FAD</keyword>
<dbReference type="Gene3D" id="3.50.50.60">
    <property type="entry name" value="FAD/NAD(P)-binding domain"/>
    <property type="match status" value="2"/>
</dbReference>
<dbReference type="InterPro" id="IPR036188">
    <property type="entry name" value="FAD/NAD-bd_sf"/>
</dbReference>
<dbReference type="FunFam" id="3.50.50.60:FF:000138">
    <property type="entry name" value="Flavin-containing monooxygenase"/>
    <property type="match status" value="1"/>
</dbReference>
<keyword evidence="5" id="KW-0521">NADP</keyword>
<dbReference type="Proteomes" id="UP000075901">
    <property type="component" value="Unassembled WGS sequence"/>
</dbReference>
<dbReference type="InterPro" id="IPR000960">
    <property type="entry name" value="Flavin_mOase"/>
</dbReference>
<keyword evidence="6 8" id="KW-0560">Oxidoreductase</keyword>
<dbReference type="AlphaFoldDB" id="A0A182SMK1"/>
<evidence type="ECO:0000256" key="3">
    <source>
        <dbReference type="ARBA" id="ARBA00022630"/>
    </source>
</evidence>
<dbReference type="GO" id="GO:0050660">
    <property type="term" value="F:flavin adenine dinucleotide binding"/>
    <property type="evidence" value="ECO:0007669"/>
    <property type="project" value="InterPro"/>
</dbReference>
<dbReference type="PRINTS" id="PR00370">
    <property type="entry name" value="FMOXYGENASE"/>
</dbReference>
<proteinExistence type="inferred from homology"/>
<dbReference type="EC" id="1.-.-.-" evidence="8"/>
<dbReference type="GO" id="GO:0050661">
    <property type="term" value="F:NADP binding"/>
    <property type="evidence" value="ECO:0007669"/>
    <property type="project" value="InterPro"/>
</dbReference>
<dbReference type="Pfam" id="PF00743">
    <property type="entry name" value="FMO-like"/>
    <property type="match status" value="2"/>
</dbReference>
<evidence type="ECO:0000256" key="8">
    <source>
        <dbReference type="RuleBase" id="RU361177"/>
    </source>
</evidence>